<evidence type="ECO:0000313" key="3">
    <source>
        <dbReference type="EMBL" id="SHL00312.1"/>
    </source>
</evidence>
<evidence type="ECO:0000313" key="2">
    <source>
        <dbReference type="EMBL" id="SFB98287.1"/>
    </source>
</evidence>
<dbReference type="STRING" id="1055723.SAMN05216293_2419"/>
<accession>A0A1M6X2R9</accession>
<evidence type="ECO:0008006" key="6">
    <source>
        <dbReference type="Google" id="ProtNLM"/>
    </source>
</evidence>
<feature type="chain" id="PRO_5009922279" description="Dihydroorotase" evidence="1">
    <location>
        <begin position="22"/>
        <end position="120"/>
    </location>
</feature>
<dbReference type="OrthoDB" id="1446823at2"/>
<keyword evidence="1" id="KW-0732">Signal</keyword>
<dbReference type="RefSeq" id="WP_072880130.1">
    <property type="nucleotide sequence ID" value="NZ_FOKU01000004.1"/>
</dbReference>
<feature type="signal peptide" evidence="1">
    <location>
        <begin position="1"/>
        <end position="21"/>
    </location>
</feature>
<protein>
    <recommendedName>
        <fullName evidence="6">Dihydroorotase</fullName>
    </recommendedName>
</protein>
<comment type="caution">
    <text evidence="3">The sequence shown here is derived from an EMBL/GenBank/DDBJ whole genome shotgun (WGS) entry which is preliminary data.</text>
</comment>
<dbReference type="AlphaFoldDB" id="A0A1M6X2R9"/>
<name>A0A1M6X2R9_9FLAO</name>
<sequence>MIKYVIVLLFSINLLHAQANASQTNTKVKVGDVFEIGKPETNKYKYIDFPKANFIIKRGGIANYKRVEGEKVVVTSVKEKKDGSTKIKIKRVDGNRFFGSHSIVSVDFFGAMESGELQTL</sequence>
<keyword evidence="5" id="KW-1185">Reference proteome</keyword>
<evidence type="ECO:0000313" key="5">
    <source>
        <dbReference type="Proteomes" id="UP000198940"/>
    </source>
</evidence>
<dbReference type="EMBL" id="FRAT01000006">
    <property type="protein sequence ID" value="SHL00312.1"/>
    <property type="molecule type" value="Genomic_DNA"/>
</dbReference>
<evidence type="ECO:0000256" key="1">
    <source>
        <dbReference type="SAM" id="SignalP"/>
    </source>
</evidence>
<dbReference type="Proteomes" id="UP000184031">
    <property type="component" value="Unassembled WGS sequence"/>
</dbReference>
<organism evidence="3 4">
    <name type="scientific">Flagellimonas taeanensis</name>
    <dbReference type="NCBI Taxonomy" id="1005926"/>
    <lineage>
        <taxon>Bacteria</taxon>
        <taxon>Pseudomonadati</taxon>
        <taxon>Bacteroidota</taxon>
        <taxon>Flavobacteriia</taxon>
        <taxon>Flavobacteriales</taxon>
        <taxon>Flavobacteriaceae</taxon>
        <taxon>Flagellimonas</taxon>
    </lineage>
</organism>
<dbReference type="EMBL" id="FOKU01000004">
    <property type="protein sequence ID" value="SFB98287.1"/>
    <property type="molecule type" value="Genomic_DNA"/>
</dbReference>
<reference evidence="3 4" key="1">
    <citation type="submission" date="2016-11" db="EMBL/GenBank/DDBJ databases">
        <authorList>
            <person name="Varghese N."/>
            <person name="Submissions S."/>
        </authorList>
    </citation>
    <scope>NUCLEOTIDE SEQUENCE [LARGE SCALE GENOMIC DNA]</scope>
    <source>
        <strain evidence="3 4">CGMCC 1.12174</strain>
        <strain evidence="2 5">DSM 26351</strain>
    </source>
</reference>
<evidence type="ECO:0000313" key="4">
    <source>
        <dbReference type="Proteomes" id="UP000184031"/>
    </source>
</evidence>
<proteinExistence type="predicted"/>
<gene>
    <name evidence="2" type="ORF">SAMN04487891_104181</name>
    <name evidence="3" type="ORF">SAMN05216293_2419</name>
</gene>
<dbReference type="Proteomes" id="UP000198940">
    <property type="component" value="Unassembled WGS sequence"/>
</dbReference>